<evidence type="ECO:0008006" key="6">
    <source>
        <dbReference type="Google" id="ProtNLM"/>
    </source>
</evidence>
<dbReference type="InterPro" id="IPR051190">
    <property type="entry name" value="Baculoviral_IAP"/>
</dbReference>
<feature type="region of interest" description="Disordered" evidence="3">
    <location>
        <begin position="354"/>
        <end position="471"/>
    </location>
</feature>
<feature type="compositionally biased region" description="Polar residues" evidence="3">
    <location>
        <begin position="357"/>
        <end position="380"/>
    </location>
</feature>
<evidence type="ECO:0000256" key="1">
    <source>
        <dbReference type="ARBA" id="ARBA00022723"/>
    </source>
</evidence>
<evidence type="ECO:0000256" key="2">
    <source>
        <dbReference type="ARBA" id="ARBA00022833"/>
    </source>
</evidence>
<feature type="compositionally biased region" description="Polar residues" evidence="3">
    <location>
        <begin position="406"/>
        <end position="417"/>
    </location>
</feature>
<feature type="compositionally biased region" description="Low complexity" evidence="3">
    <location>
        <begin position="620"/>
        <end position="636"/>
    </location>
</feature>
<dbReference type="PANTHER" id="PTHR46771:SF5">
    <property type="entry name" value="DETERIN"/>
    <property type="match status" value="1"/>
</dbReference>
<feature type="compositionally biased region" description="Acidic residues" evidence="3">
    <location>
        <begin position="243"/>
        <end position="253"/>
    </location>
</feature>
<feature type="compositionally biased region" description="Polar residues" evidence="3">
    <location>
        <begin position="491"/>
        <end position="509"/>
    </location>
</feature>
<feature type="region of interest" description="Disordered" evidence="3">
    <location>
        <begin position="198"/>
        <end position="256"/>
    </location>
</feature>
<keyword evidence="2" id="KW-0862">Zinc</keyword>
<protein>
    <recommendedName>
        <fullName evidence="6">BIR-domain-containing protein</fullName>
    </recommendedName>
</protein>
<evidence type="ECO:0000313" key="4">
    <source>
        <dbReference type="EMBL" id="ORX43075.1"/>
    </source>
</evidence>
<comment type="caution">
    <text evidence="4">The sequence shown here is derived from an EMBL/GenBank/DDBJ whole genome shotgun (WGS) entry which is preliminary data.</text>
</comment>
<dbReference type="Proteomes" id="UP000242146">
    <property type="component" value="Unassembled WGS sequence"/>
</dbReference>
<feature type="region of interest" description="Disordered" evidence="3">
    <location>
        <begin position="552"/>
        <end position="644"/>
    </location>
</feature>
<dbReference type="Gene3D" id="1.10.1170.10">
    <property type="entry name" value="Inhibitor Of Apoptosis Protein (2mihbC-IAP-1), Chain A"/>
    <property type="match status" value="2"/>
</dbReference>
<keyword evidence="1" id="KW-0479">Metal-binding</keyword>
<evidence type="ECO:0000313" key="5">
    <source>
        <dbReference type="Proteomes" id="UP000242146"/>
    </source>
</evidence>
<feature type="region of interest" description="Disordered" evidence="3">
    <location>
        <begin position="485"/>
        <end position="526"/>
    </location>
</feature>
<feature type="compositionally biased region" description="Polar residues" evidence="3">
    <location>
        <begin position="433"/>
        <end position="446"/>
    </location>
</feature>
<sequence length="698" mass="77892">MNIFSTRLETFEKHKYPWPHGDRANYSTINECASAGLYNVATAEHPDKLKCYLCDVEMADWKSGQSPLARHSLESPDCPFVILNFPGNLSSSPAIDDGDHSTHPESDRMMRARLATFNKDNAWETKTKSRPSPANLKAIQLIVDAGFIFLPTITSRTRMFCPYCHLTIEKYYAGKRGDIISIHRQRRPNCPFVARHTRVENETEQLINPSKRATTETRSSTGSQQKRRRTQSQRQTSTPEPPQDLDNDQENQQDLDQKSKFDSDVWDFAKQKLVERKPALATLLSRPGTDTSRSSSASTDHHVLVSYGSEKKKYHRHAFSTPMPPTARRSNPSNMLLSEHLNISKHRRPADFARPTIASQSKGHTSSQPTTRGSSYSQARDTSRAQRDKGKAPATEELPHPVPTTLPRTRSYQQDSLKTADGMQPPPGRSSEPVRTTNGHTSQQPSFSPPMSARHIPMQSTPVNNRFGPPQSFFSSLAASPIRSRADPFMSGQSSRASDPRATLSTNKPVPSRYPSRSMFSGNLDTPMLQRTTSVLYTGDVAKDIENQFMANRRRPPSPSQQPRSSINPDAQSSSVKKPKRPSESPESATYSEPDDEPRKPLPKQPEPPLVLPLRDKGGPTAEAPAAAAAPTQTPPFGQFWDWSKPLTEEELNMTVEEFIEHMAETKTEQIKTQGQAAIAEVCKHVVATRHSLLSMDP</sequence>
<reference evidence="4 5" key="1">
    <citation type="submission" date="2016-07" db="EMBL/GenBank/DDBJ databases">
        <title>Pervasive Adenine N6-methylation of Active Genes in Fungi.</title>
        <authorList>
            <consortium name="DOE Joint Genome Institute"/>
            <person name="Mondo S.J."/>
            <person name="Dannebaum R.O."/>
            <person name="Kuo R.C."/>
            <person name="Labutti K."/>
            <person name="Haridas S."/>
            <person name="Kuo A."/>
            <person name="Salamov A."/>
            <person name="Ahrendt S.R."/>
            <person name="Lipzen A."/>
            <person name="Sullivan W."/>
            <person name="Andreopoulos W.B."/>
            <person name="Clum A."/>
            <person name="Lindquist E."/>
            <person name="Daum C."/>
            <person name="Ramamoorthy G.K."/>
            <person name="Gryganskyi A."/>
            <person name="Culley D."/>
            <person name="Magnuson J.K."/>
            <person name="James T.Y."/>
            <person name="O'Malley M.A."/>
            <person name="Stajich J.E."/>
            <person name="Spatafora J.W."/>
            <person name="Visel A."/>
            <person name="Grigoriev I.V."/>
        </authorList>
    </citation>
    <scope>NUCLEOTIDE SEQUENCE [LARGE SCALE GENOMIC DNA]</scope>
    <source>
        <strain evidence="4 5">NRRL 3301</strain>
    </source>
</reference>
<feature type="compositionally biased region" description="Polar residues" evidence="3">
    <location>
        <begin position="567"/>
        <end position="576"/>
    </location>
</feature>
<proteinExistence type="predicted"/>
<accession>A0A1X2G2Q9</accession>
<dbReference type="SUPFAM" id="SSF57924">
    <property type="entry name" value="Inhibitor of apoptosis (IAP) repeat"/>
    <property type="match status" value="2"/>
</dbReference>
<organism evidence="4 5">
    <name type="scientific">Hesseltinella vesiculosa</name>
    <dbReference type="NCBI Taxonomy" id="101127"/>
    <lineage>
        <taxon>Eukaryota</taxon>
        <taxon>Fungi</taxon>
        <taxon>Fungi incertae sedis</taxon>
        <taxon>Mucoromycota</taxon>
        <taxon>Mucoromycotina</taxon>
        <taxon>Mucoromycetes</taxon>
        <taxon>Mucorales</taxon>
        <taxon>Cunninghamellaceae</taxon>
        <taxon>Hesseltinella</taxon>
    </lineage>
</organism>
<feature type="compositionally biased region" description="Basic and acidic residues" evidence="3">
    <location>
        <begin position="381"/>
        <end position="391"/>
    </location>
</feature>
<name>A0A1X2G2Q9_9FUNG</name>
<dbReference type="Pfam" id="PF00653">
    <property type="entry name" value="BIR"/>
    <property type="match status" value="2"/>
</dbReference>
<dbReference type="AlphaFoldDB" id="A0A1X2G2Q9"/>
<dbReference type="SMART" id="SM00238">
    <property type="entry name" value="BIR"/>
    <property type="match status" value="2"/>
</dbReference>
<dbReference type="PANTHER" id="PTHR46771">
    <property type="entry name" value="DETERIN"/>
    <property type="match status" value="1"/>
</dbReference>
<gene>
    <name evidence="4" type="ORF">DM01DRAFT_1340852</name>
</gene>
<feature type="region of interest" description="Disordered" evidence="3">
    <location>
        <begin position="308"/>
        <end position="333"/>
    </location>
</feature>
<dbReference type="GO" id="GO:0046872">
    <property type="term" value="F:metal ion binding"/>
    <property type="evidence" value="ECO:0007669"/>
    <property type="project" value="UniProtKB-KW"/>
</dbReference>
<dbReference type="EMBL" id="MCGT01000058">
    <property type="protein sequence ID" value="ORX43075.1"/>
    <property type="molecule type" value="Genomic_DNA"/>
</dbReference>
<dbReference type="STRING" id="101127.A0A1X2G2Q9"/>
<dbReference type="PROSITE" id="PS50143">
    <property type="entry name" value="BIR_REPEAT_2"/>
    <property type="match status" value="2"/>
</dbReference>
<evidence type="ECO:0000256" key="3">
    <source>
        <dbReference type="SAM" id="MobiDB-lite"/>
    </source>
</evidence>
<dbReference type="InterPro" id="IPR001370">
    <property type="entry name" value="BIR_rpt"/>
</dbReference>
<dbReference type="OrthoDB" id="2196114at2759"/>
<keyword evidence="5" id="KW-1185">Reference proteome</keyword>